<evidence type="ECO:0000256" key="2">
    <source>
        <dbReference type="ARBA" id="ARBA00022692"/>
    </source>
</evidence>
<proteinExistence type="predicted"/>
<evidence type="ECO:0000256" key="1">
    <source>
        <dbReference type="ARBA" id="ARBA00004141"/>
    </source>
</evidence>
<organism evidence="6 7">
    <name type="scientific">Pseudodesulfovibrio alkaliphilus</name>
    <dbReference type="NCBI Taxonomy" id="2661613"/>
    <lineage>
        <taxon>Bacteria</taxon>
        <taxon>Pseudomonadati</taxon>
        <taxon>Thermodesulfobacteriota</taxon>
        <taxon>Desulfovibrionia</taxon>
        <taxon>Desulfovibrionales</taxon>
        <taxon>Desulfovibrionaceae</taxon>
    </lineage>
</organism>
<keyword evidence="4 5" id="KW-0472">Membrane</keyword>
<dbReference type="Proteomes" id="UP000461162">
    <property type="component" value="Unassembled WGS sequence"/>
</dbReference>
<dbReference type="InterPro" id="IPR003339">
    <property type="entry name" value="ABC/ECF_trnsptr_transmembrane"/>
</dbReference>
<name>A0A7K1KRW2_9BACT</name>
<feature type="transmembrane region" description="Helical" evidence="5">
    <location>
        <begin position="161"/>
        <end position="180"/>
    </location>
</feature>
<gene>
    <name evidence="6" type="ORF">GKC30_14405</name>
</gene>
<evidence type="ECO:0000256" key="3">
    <source>
        <dbReference type="ARBA" id="ARBA00022989"/>
    </source>
</evidence>
<evidence type="ECO:0000313" key="7">
    <source>
        <dbReference type="Proteomes" id="UP000461162"/>
    </source>
</evidence>
<dbReference type="EMBL" id="WODC01000014">
    <property type="protein sequence ID" value="MUM78825.1"/>
    <property type="molecule type" value="Genomic_DNA"/>
</dbReference>
<evidence type="ECO:0008006" key="8">
    <source>
        <dbReference type="Google" id="ProtNLM"/>
    </source>
</evidence>
<evidence type="ECO:0000256" key="5">
    <source>
        <dbReference type="SAM" id="Phobius"/>
    </source>
</evidence>
<feature type="transmembrane region" description="Helical" evidence="5">
    <location>
        <begin position="132"/>
        <end position="155"/>
    </location>
</feature>
<evidence type="ECO:0000313" key="6">
    <source>
        <dbReference type="EMBL" id="MUM78825.1"/>
    </source>
</evidence>
<evidence type="ECO:0000256" key="4">
    <source>
        <dbReference type="ARBA" id="ARBA00023136"/>
    </source>
</evidence>
<keyword evidence="2 5" id="KW-0812">Transmembrane</keyword>
<comment type="subcellular location">
    <subcellularLocation>
        <location evidence="1">Membrane</location>
        <topology evidence="1">Multi-pass membrane protein</topology>
    </subcellularLocation>
</comment>
<keyword evidence="7" id="KW-1185">Reference proteome</keyword>
<feature type="transmembrane region" description="Helical" evidence="5">
    <location>
        <begin position="56"/>
        <end position="72"/>
    </location>
</feature>
<dbReference type="CDD" id="cd16914">
    <property type="entry name" value="EcfT"/>
    <property type="match status" value="1"/>
</dbReference>
<reference evidence="6 7" key="1">
    <citation type="submission" date="2019-11" db="EMBL/GenBank/DDBJ databases">
        <title>Pseudodesulfovibrio alkaliphilus, sp. nov., an alkaliphilic sulfate-reducing bacteria from mud volcano of Taman peninsula, Russia.</title>
        <authorList>
            <person name="Frolova A."/>
            <person name="Merkel A.Y."/>
            <person name="Slobodkin A.I."/>
        </authorList>
    </citation>
    <scope>NUCLEOTIDE SEQUENCE [LARGE SCALE GENOMIC DNA]</scope>
    <source>
        <strain evidence="6 7">F-1</strain>
    </source>
</reference>
<dbReference type="Pfam" id="PF02361">
    <property type="entry name" value="CbiQ"/>
    <property type="match status" value="1"/>
</dbReference>
<dbReference type="AlphaFoldDB" id="A0A7K1KRW2"/>
<keyword evidence="3 5" id="KW-1133">Transmembrane helix</keyword>
<accession>A0A7K1KRW2</accession>
<protein>
    <recommendedName>
        <fullName evidence="8">Cobalt transport protein</fullName>
    </recommendedName>
</protein>
<feature type="transmembrane region" description="Helical" evidence="5">
    <location>
        <begin position="253"/>
        <end position="271"/>
    </location>
</feature>
<dbReference type="GO" id="GO:0005886">
    <property type="term" value="C:plasma membrane"/>
    <property type="evidence" value="ECO:0007669"/>
    <property type="project" value="UniProtKB-ARBA"/>
</dbReference>
<feature type="transmembrane region" description="Helical" evidence="5">
    <location>
        <begin position="200"/>
        <end position="221"/>
    </location>
</feature>
<dbReference type="RefSeq" id="WP_155935677.1">
    <property type="nucleotide sequence ID" value="NZ_WODC01000014.1"/>
</dbReference>
<sequence>MQTLATLEKTFQQADMEASRLQQSDTPPNKRGQCRDRSVFPANPGMNMFKRMDPRAILVVYPLALTLVFLLSHEAVRDFCFLAYLFISLIILGKTNDVVKWILVITAAHLPLYVMDSPGFQLHFLAVIARKVCMILCTGRILLLSISVADCINVMKKLKMGRNVIIPVAICFRFVPTLVFEAKIIRDALKVRRLYSLKTILLHPFSTFEIFLSAFLFRMFALGEELFFSLSTRGMNFTGTNFYREMEFGYRDLIFVLGTAGYILFILFSPLPEAHI</sequence>
<comment type="caution">
    <text evidence="6">The sequence shown here is derived from an EMBL/GenBank/DDBJ whole genome shotgun (WGS) entry which is preliminary data.</text>
</comment>